<protein>
    <recommendedName>
        <fullName evidence="4">MORN repeat-containing protein 4</fullName>
    </recommendedName>
</protein>
<dbReference type="Proteomes" id="UP000824782">
    <property type="component" value="Unassembled WGS sequence"/>
</dbReference>
<dbReference type="SUPFAM" id="SSF82185">
    <property type="entry name" value="Histone H3 K4-specific methyltransferase SET7/9 N-terminal domain"/>
    <property type="match status" value="1"/>
</dbReference>
<evidence type="ECO:0008006" key="4">
    <source>
        <dbReference type="Google" id="ProtNLM"/>
    </source>
</evidence>
<dbReference type="EMBL" id="WNYA01000240">
    <property type="protein sequence ID" value="KAG8549133.1"/>
    <property type="molecule type" value="Genomic_DNA"/>
</dbReference>
<keyword evidence="3" id="KW-1185">Reference proteome</keyword>
<dbReference type="GO" id="GO:0031267">
    <property type="term" value="F:small GTPase binding"/>
    <property type="evidence" value="ECO:0007669"/>
    <property type="project" value="TreeGrafter"/>
</dbReference>
<feature type="non-terminal residue" evidence="2">
    <location>
        <position position="1"/>
    </location>
</feature>
<dbReference type="AlphaFoldDB" id="A0AAV6ZSX0"/>
<dbReference type="GO" id="GO:0031410">
    <property type="term" value="C:cytoplasmic vesicle"/>
    <property type="evidence" value="ECO:0007669"/>
    <property type="project" value="TreeGrafter"/>
</dbReference>
<evidence type="ECO:0000313" key="3">
    <source>
        <dbReference type="Proteomes" id="UP000824782"/>
    </source>
</evidence>
<comment type="caution">
    <text evidence="2">The sequence shown here is derived from an EMBL/GenBank/DDBJ whole genome shotgun (WGS) entry which is preliminary data.</text>
</comment>
<dbReference type="InterPro" id="IPR051984">
    <property type="entry name" value="Alsin"/>
</dbReference>
<dbReference type="Gene3D" id="2.20.110.10">
    <property type="entry name" value="Histone H3 K4-specific methyltransferase SET7/9 N-terminal domain"/>
    <property type="match status" value="1"/>
</dbReference>
<feature type="compositionally biased region" description="Basic and acidic residues" evidence="1">
    <location>
        <begin position="58"/>
        <end position="68"/>
    </location>
</feature>
<evidence type="ECO:0000256" key="1">
    <source>
        <dbReference type="SAM" id="MobiDB-lite"/>
    </source>
</evidence>
<name>A0AAV6ZSX0_ENGPU</name>
<organism evidence="2 3">
    <name type="scientific">Engystomops pustulosus</name>
    <name type="common">Tungara frog</name>
    <name type="synonym">Physalaemus pustulosus</name>
    <dbReference type="NCBI Taxonomy" id="76066"/>
    <lineage>
        <taxon>Eukaryota</taxon>
        <taxon>Metazoa</taxon>
        <taxon>Chordata</taxon>
        <taxon>Craniata</taxon>
        <taxon>Vertebrata</taxon>
        <taxon>Euteleostomi</taxon>
        <taxon>Amphibia</taxon>
        <taxon>Batrachia</taxon>
        <taxon>Anura</taxon>
        <taxon>Neobatrachia</taxon>
        <taxon>Hyloidea</taxon>
        <taxon>Leptodactylidae</taxon>
        <taxon>Leiuperinae</taxon>
        <taxon>Engystomops</taxon>
    </lineage>
</organism>
<reference evidence="2" key="1">
    <citation type="thesis" date="2020" institute="ProQuest LLC" country="789 East Eisenhower Parkway, Ann Arbor, MI, USA">
        <title>Comparative Genomics and Chromosome Evolution.</title>
        <authorList>
            <person name="Mudd A.B."/>
        </authorList>
    </citation>
    <scope>NUCLEOTIDE SEQUENCE</scope>
    <source>
        <strain evidence="2">237g6f4</strain>
        <tissue evidence="2">Blood</tissue>
    </source>
</reference>
<proteinExistence type="predicted"/>
<accession>A0AAV6ZSX0</accession>
<dbReference type="PANTHER" id="PTHR46089:SF1">
    <property type="entry name" value="ALS2 C-TERMINAL-LIKE PROTEIN"/>
    <property type="match status" value="1"/>
</dbReference>
<feature type="region of interest" description="Disordered" evidence="1">
    <location>
        <begin position="49"/>
        <end position="68"/>
    </location>
</feature>
<sequence>GPGVLITEDNTLYEGEFTEDCLLSGKGKLTFSNGFTLVGTFNKTTQSGLQTQGVLSTDHQDETLQRKL</sequence>
<dbReference type="GO" id="GO:0005085">
    <property type="term" value="F:guanyl-nucleotide exchange factor activity"/>
    <property type="evidence" value="ECO:0007669"/>
    <property type="project" value="TreeGrafter"/>
</dbReference>
<dbReference type="GO" id="GO:0016197">
    <property type="term" value="P:endosomal transport"/>
    <property type="evidence" value="ECO:0007669"/>
    <property type="project" value="TreeGrafter"/>
</dbReference>
<evidence type="ECO:0000313" key="2">
    <source>
        <dbReference type="EMBL" id="KAG8549133.1"/>
    </source>
</evidence>
<dbReference type="PANTHER" id="PTHR46089">
    <property type="entry name" value="ALSIN HOMOLOG"/>
    <property type="match status" value="1"/>
</dbReference>
<gene>
    <name evidence="2" type="ORF">GDO81_022519</name>
</gene>